<evidence type="ECO:0000313" key="2">
    <source>
        <dbReference type="EMBL" id="TDR46697.1"/>
    </source>
</evidence>
<feature type="domain" description="MOSC" evidence="1">
    <location>
        <begin position="133"/>
        <end position="274"/>
    </location>
</feature>
<proteinExistence type="predicted"/>
<dbReference type="PROSITE" id="PS51340">
    <property type="entry name" value="MOSC"/>
    <property type="match status" value="1"/>
</dbReference>
<dbReference type="PANTHER" id="PTHR14237:SF19">
    <property type="entry name" value="MITOCHONDRIAL AMIDOXIME REDUCING COMPONENT 1"/>
    <property type="match status" value="1"/>
</dbReference>
<protein>
    <recommendedName>
        <fullName evidence="1">MOSC domain-containing protein</fullName>
    </recommendedName>
</protein>
<dbReference type="GO" id="GO:0030151">
    <property type="term" value="F:molybdenum ion binding"/>
    <property type="evidence" value="ECO:0007669"/>
    <property type="project" value="InterPro"/>
</dbReference>
<dbReference type="AlphaFoldDB" id="A0A4R6Z4T3"/>
<dbReference type="PANTHER" id="PTHR14237">
    <property type="entry name" value="MOLYBDOPTERIN COFACTOR SULFURASE MOSC"/>
    <property type="match status" value="1"/>
</dbReference>
<sequence>MVAMHNRRMQPTLSALYIYPVKSCAAVAPQQIDVQPRGLAQDRRWMIVDDKGKFVTGRLYARMPLICATPLAQGLRLEAPGMPALEIATPAPTAARLSVEVWKNQVDALRADAAAGAWLGRYLGTSLHLVHMDDAAHRAVNPDYGQPGDEVSFADGYPQLLISQAALEQLNQRLANPVGMLNFRPNLVVAGTAPHAEDDWKRVRIGEVEFDLVKPCTRCIFTTVDPLRGERSSDGEPLKTLTSYRRTPSGVTFGQNLIARNLGTVRVGDTVHVLA</sequence>
<dbReference type="EMBL" id="SNZH01000003">
    <property type="protein sequence ID" value="TDR46697.1"/>
    <property type="molecule type" value="Genomic_DNA"/>
</dbReference>
<name>A0A4R6Z4T3_9GAMM</name>
<dbReference type="SUPFAM" id="SSF141673">
    <property type="entry name" value="MOSC N-terminal domain-like"/>
    <property type="match status" value="1"/>
</dbReference>
<dbReference type="InterPro" id="IPR005302">
    <property type="entry name" value="MoCF_Sase_C"/>
</dbReference>
<gene>
    <name evidence="2" type="ORF">DFR29_103233</name>
</gene>
<dbReference type="GO" id="GO:0030170">
    <property type="term" value="F:pyridoxal phosphate binding"/>
    <property type="evidence" value="ECO:0007669"/>
    <property type="project" value="InterPro"/>
</dbReference>
<reference evidence="2 3" key="1">
    <citation type="submission" date="2019-03" db="EMBL/GenBank/DDBJ databases">
        <title>Genomic Encyclopedia of Type Strains, Phase IV (KMG-IV): sequencing the most valuable type-strain genomes for metagenomic binning, comparative biology and taxonomic classification.</title>
        <authorList>
            <person name="Goeker M."/>
        </authorList>
    </citation>
    <scope>NUCLEOTIDE SEQUENCE [LARGE SCALE GENOMIC DNA]</scope>
    <source>
        <strain evidence="2 3">DSM 21667</strain>
    </source>
</reference>
<organism evidence="2 3">
    <name type="scientific">Tahibacter aquaticus</name>
    <dbReference type="NCBI Taxonomy" id="520092"/>
    <lineage>
        <taxon>Bacteria</taxon>
        <taxon>Pseudomonadati</taxon>
        <taxon>Pseudomonadota</taxon>
        <taxon>Gammaproteobacteria</taxon>
        <taxon>Lysobacterales</taxon>
        <taxon>Rhodanobacteraceae</taxon>
        <taxon>Tahibacter</taxon>
    </lineage>
</organism>
<dbReference type="Pfam" id="PF03473">
    <property type="entry name" value="MOSC"/>
    <property type="match status" value="1"/>
</dbReference>
<dbReference type="InterPro" id="IPR005303">
    <property type="entry name" value="MOCOS_middle"/>
</dbReference>
<keyword evidence="3" id="KW-1185">Reference proteome</keyword>
<evidence type="ECO:0000313" key="3">
    <source>
        <dbReference type="Proteomes" id="UP000295293"/>
    </source>
</evidence>
<dbReference type="SUPFAM" id="SSF50800">
    <property type="entry name" value="PK beta-barrel domain-like"/>
    <property type="match status" value="1"/>
</dbReference>
<dbReference type="Pfam" id="PF03476">
    <property type="entry name" value="MOSC_N"/>
    <property type="match status" value="1"/>
</dbReference>
<dbReference type="GO" id="GO:0003824">
    <property type="term" value="F:catalytic activity"/>
    <property type="evidence" value="ECO:0007669"/>
    <property type="project" value="InterPro"/>
</dbReference>
<evidence type="ECO:0000259" key="1">
    <source>
        <dbReference type="PROSITE" id="PS51340"/>
    </source>
</evidence>
<comment type="caution">
    <text evidence="2">The sequence shown here is derived from an EMBL/GenBank/DDBJ whole genome shotgun (WGS) entry which is preliminary data.</text>
</comment>
<dbReference type="Proteomes" id="UP000295293">
    <property type="component" value="Unassembled WGS sequence"/>
</dbReference>
<accession>A0A4R6Z4T3</accession>
<dbReference type="InterPro" id="IPR011037">
    <property type="entry name" value="Pyrv_Knase-like_insert_dom_sf"/>
</dbReference>